<gene>
    <name evidence="1" type="ORF">FEE95_04090</name>
</gene>
<dbReference type="GO" id="GO:0016829">
    <property type="term" value="F:lyase activity"/>
    <property type="evidence" value="ECO:0007669"/>
    <property type="project" value="InterPro"/>
</dbReference>
<dbReference type="EMBL" id="VATY01000001">
    <property type="protein sequence ID" value="TMM58619.1"/>
    <property type="molecule type" value="Genomic_DNA"/>
</dbReference>
<dbReference type="Proteomes" id="UP000310314">
    <property type="component" value="Unassembled WGS sequence"/>
</dbReference>
<evidence type="ECO:0000313" key="2">
    <source>
        <dbReference type="Proteomes" id="UP000310314"/>
    </source>
</evidence>
<dbReference type="AlphaFoldDB" id="A0A5S3PUC7"/>
<reference evidence="1 2" key="1">
    <citation type="submission" date="2019-05" db="EMBL/GenBank/DDBJ databases">
        <authorList>
            <person name="Zhang J.-Y."/>
            <person name="Feg X."/>
            <person name="Du Z.-J."/>
        </authorList>
    </citation>
    <scope>NUCLEOTIDE SEQUENCE [LARGE SCALE GENOMIC DNA]</scope>
    <source>
        <strain evidence="1 2">RZ26</strain>
    </source>
</reference>
<sequence length="363" mass="41606">MEPIKKIILTIFLMGFLACQSQEKNKPSASSPEMGKSSVTAQKRLASTVEPNRKFTYPERELDYLMHIWEGEYDNVEQLDFDKIQLKEGEVAPHERVHASVRQFQNSNFGVGAVYVEEYRKDDPTNIARKCVYQLFPDDNEKAIRVKVFHFKDKKAVLAAGKSFDGIASLTAESEALVEGCEMILRRNGNGFLAKTIDKSCNKSADGKQNIDYQFSITEESFGFQEIIYQSGKRMADNKQVSAYHMEKARCFTCMLDFPNDTNGRPTVTKHYIDIYDQGGSFEFEYPDGRQMHFGMRNTWSFGMHRETFVIYIVDKATQKTLIYSWGNPGADRIGFNPGWIRAQCDLKTDRNVKMQQELRPGS</sequence>
<organism evidence="1 2">
    <name type="scientific">Maribacter algarum</name>
    <name type="common">ex Zhang et al. 2020</name>
    <dbReference type="NCBI Taxonomy" id="2578118"/>
    <lineage>
        <taxon>Bacteria</taxon>
        <taxon>Pseudomonadati</taxon>
        <taxon>Bacteroidota</taxon>
        <taxon>Flavobacteriia</taxon>
        <taxon>Flavobacteriales</taxon>
        <taxon>Flavobacteriaceae</taxon>
        <taxon>Maribacter</taxon>
    </lineage>
</organism>
<evidence type="ECO:0000313" key="1">
    <source>
        <dbReference type="EMBL" id="TMM58619.1"/>
    </source>
</evidence>
<dbReference type="Gene3D" id="2.40.128.590">
    <property type="entry name" value="CpcT/CpeT domain"/>
    <property type="match status" value="1"/>
</dbReference>
<accession>A0A5S3PUC7</accession>
<dbReference type="PROSITE" id="PS51257">
    <property type="entry name" value="PROKAR_LIPOPROTEIN"/>
    <property type="match status" value="1"/>
</dbReference>
<dbReference type="InterPro" id="IPR010404">
    <property type="entry name" value="CpcT/CpeT"/>
</dbReference>
<dbReference type="OrthoDB" id="1159708at2"/>
<proteinExistence type="predicted"/>
<comment type="caution">
    <text evidence="1">The sequence shown here is derived from an EMBL/GenBank/DDBJ whole genome shotgun (WGS) entry which is preliminary data.</text>
</comment>
<protein>
    <submittedName>
        <fullName evidence="1">Uncharacterized protein</fullName>
    </submittedName>
</protein>
<dbReference type="Pfam" id="PF06206">
    <property type="entry name" value="CpeT"/>
    <property type="match status" value="1"/>
</dbReference>
<dbReference type="InterPro" id="IPR038672">
    <property type="entry name" value="CpcT/CpeT_sf"/>
</dbReference>
<keyword evidence="2" id="KW-1185">Reference proteome</keyword>
<name>A0A5S3PUC7_9FLAO</name>